<keyword evidence="1" id="KW-0732">Signal</keyword>
<evidence type="ECO:0008006" key="4">
    <source>
        <dbReference type="Google" id="ProtNLM"/>
    </source>
</evidence>
<name>A0A2X4UMN7_9NOCA</name>
<proteinExistence type="predicted"/>
<accession>A0A2X4UMN7</accession>
<dbReference type="KEGG" id="rcr:NCTC10994_03139"/>
<dbReference type="EMBL" id="LS483468">
    <property type="protein sequence ID" value="SQI35832.1"/>
    <property type="molecule type" value="Genomic_DNA"/>
</dbReference>
<dbReference type="Gene3D" id="3.40.190.10">
    <property type="entry name" value="Periplasmic binding protein-like II"/>
    <property type="match status" value="1"/>
</dbReference>
<dbReference type="RefSeq" id="WP_072703426.1">
    <property type="nucleotide sequence ID" value="NZ_JAFBBL010000001.1"/>
</dbReference>
<feature type="chain" id="PRO_5038858978" description="ABC transporter substrate-binding protein" evidence="1">
    <location>
        <begin position="22"/>
        <end position="388"/>
    </location>
</feature>
<gene>
    <name evidence="2" type="ORF">NCTC10994_03139</name>
</gene>
<organism evidence="2 3">
    <name type="scientific">Rhodococcus coprophilus</name>
    <dbReference type="NCBI Taxonomy" id="38310"/>
    <lineage>
        <taxon>Bacteria</taxon>
        <taxon>Bacillati</taxon>
        <taxon>Actinomycetota</taxon>
        <taxon>Actinomycetes</taxon>
        <taxon>Mycobacteriales</taxon>
        <taxon>Nocardiaceae</taxon>
        <taxon>Rhodococcus</taxon>
    </lineage>
</organism>
<reference evidence="2 3" key="1">
    <citation type="submission" date="2018-06" db="EMBL/GenBank/DDBJ databases">
        <authorList>
            <consortium name="Pathogen Informatics"/>
            <person name="Doyle S."/>
        </authorList>
    </citation>
    <scope>NUCLEOTIDE SEQUENCE [LARGE SCALE GENOMIC DNA]</scope>
    <source>
        <strain evidence="2 3">NCTC10994</strain>
    </source>
</reference>
<dbReference type="STRING" id="1219011.GCA_001895045_03592"/>
<keyword evidence="3" id="KW-1185">Reference proteome</keyword>
<dbReference type="Proteomes" id="UP000249091">
    <property type="component" value="Chromosome 1"/>
</dbReference>
<evidence type="ECO:0000313" key="2">
    <source>
        <dbReference type="EMBL" id="SQI35832.1"/>
    </source>
</evidence>
<evidence type="ECO:0000313" key="3">
    <source>
        <dbReference type="Proteomes" id="UP000249091"/>
    </source>
</evidence>
<sequence>MRSTRSIPVLATIVLSTAVLGACGSSETGTTETVSLEPAAADQALSGICPDVIGIQMDWEPEAEHGPLYNLVGPDYTVDTAGKSVTGTLVADGKDTGVAVNVRAGGPAIGFQSVSSQLYVDDDLMLGTITTDGAISASQSQPVIAVAALMKKSPQILMWDPETYPDWKTLGDIGKSDATVVVNQGNVFGPMLVSRGLLKADQLDNSYDGAPARFVADPTIVQQGYATAEPYTYENEVGAWGRPIASALIADEGYVVYPQAISVRADKLAEHEACLAKLVPIIQQSTLDYVADPSRANAIITDIVTQYNDGWVYSEGVAEYGATQLKEQGFMGAEPGLAVGQFDIARIQETIDTFVPILQQSGASIKADITPDDIATNQFVDTSIGAEL</sequence>
<evidence type="ECO:0000256" key="1">
    <source>
        <dbReference type="SAM" id="SignalP"/>
    </source>
</evidence>
<protein>
    <recommendedName>
        <fullName evidence="4">ABC transporter substrate-binding protein</fullName>
    </recommendedName>
</protein>
<dbReference type="PROSITE" id="PS51257">
    <property type="entry name" value="PROKAR_LIPOPROTEIN"/>
    <property type="match status" value="1"/>
</dbReference>
<dbReference type="AlphaFoldDB" id="A0A2X4UMN7"/>
<feature type="signal peptide" evidence="1">
    <location>
        <begin position="1"/>
        <end position="21"/>
    </location>
</feature>